<dbReference type="InParanoid" id="K3ZYP7"/>
<dbReference type="AlphaFoldDB" id="K3ZYP7"/>
<dbReference type="Proteomes" id="UP000004995">
    <property type="component" value="Unassembled WGS sequence"/>
</dbReference>
<name>K3ZYP7_SETIT</name>
<dbReference type="HOGENOM" id="CLU_2675741_0_0_1"/>
<protein>
    <submittedName>
        <fullName evidence="1">Uncharacterized protein</fullName>
    </submittedName>
</protein>
<sequence length="75" mass="8754">MRLERVGAAAMLLVMGGKSWGGVMATWLHHTWRTPLLMEVVRRHWEAGTGVWHREESLKERRQRCADLVEEEDDV</sequence>
<reference evidence="2" key="1">
    <citation type="journal article" date="2012" name="Nat. Biotechnol.">
        <title>Reference genome sequence of the model plant Setaria.</title>
        <authorList>
            <person name="Bennetzen J.L."/>
            <person name="Schmutz J."/>
            <person name="Wang H."/>
            <person name="Percifield R."/>
            <person name="Hawkins J."/>
            <person name="Pontaroli A.C."/>
            <person name="Estep M."/>
            <person name="Feng L."/>
            <person name="Vaughn J.N."/>
            <person name="Grimwood J."/>
            <person name="Jenkins J."/>
            <person name="Barry K."/>
            <person name="Lindquist E."/>
            <person name="Hellsten U."/>
            <person name="Deshpande S."/>
            <person name="Wang X."/>
            <person name="Wu X."/>
            <person name="Mitros T."/>
            <person name="Triplett J."/>
            <person name="Yang X."/>
            <person name="Ye C.Y."/>
            <person name="Mauro-Herrera M."/>
            <person name="Wang L."/>
            <person name="Li P."/>
            <person name="Sharma M."/>
            <person name="Sharma R."/>
            <person name="Ronald P.C."/>
            <person name="Panaud O."/>
            <person name="Kellogg E.A."/>
            <person name="Brutnell T.P."/>
            <person name="Doust A.N."/>
            <person name="Tuskan G.A."/>
            <person name="Rokhsar D."/>
            <person name="Devos K.M."/>
        </authorList>
    </citation>
    <scope>NUCLEOTIDE SEQUENCE [LARGE SCALE GENOMIC DNA]</scope>
    <source>
        <strain evidence="2">cv. Yugu1</strain>
    </source>
</reference>
<evidence type="ECO:0000313" key="2">
    <source>
        <dbReference type="Proteomes" id="UP000004995"/>
    </source>
</evidence>
<reference evidence="1" key="2">
    <citation type="submission" date="2018-08" db="UniProtKB">
        <authorList>
            <consortium name="EnsemblPlants"/>
        </authorList>
    </citation>
    <scope>IDENTIFICATION</scope>
    <source>
        <strain evidence="1">Yugu1</strain>
    </source>
</reference>
<proteinExistence type="predicted"/>
<dbReference type="Gramene" id="KQL26224">
    <property type="protein sequence ID" value="KQL26224"/>
    <property type="gene ID" value="SETIT_031729mg"/>
</dbReference>
<accession>K3ZYP7</accession>
<organism evidence="1 2">
    <name type="scientific">Setaria italica</name>
    <name type="common">Foxtail millet</name>
    <name type="synonym">Panicum italicum</name>
    <dbReference type="NCBI Taxonomy" id="4555"/>
    <lineage>
        <taxon>Eukaryota</taxon>
        <taxon>Viridiplantae</taxon>
        <taxon>Streptophyta</taxon>
        <taxon>Embryophyta</taxon>
        <taxon>Tracheophyta</taxon>
        <taxon>Spermatophyta</taxon>
        <taxon>Magnoliopsida</taxon>
        <taxon>Liliopsida</taxon>
        <taxon>Poales</taxon>
        <taxon>Poaceae</taxon>
        <taxon>PACMAD clade</taxon>
        <taxon>Panicoideae</taxon>
        <taxon>Panicodae</taxon>
        <taxon>Paniceae</taxon>
        <taxon>Cenchrinae</taxon>
        <taxon>Setaria</taxon>
    </lineage>
</organism>
<keyword evidence="2" id="KW-1185">Reference proteome</keyword>
<dbReference type="EMBL" id="AGNK02001289">
    <property type="status" value="NOT_ANNOTATED_CDS"/>
    <property type="molecule type" value="Genomic_DNA"/>
</dbReference>
<evidence type="ECO:0000313" key="1">
    <source>
        <dbReference type="EnsemblPlants" id="KQL26224"/>
    </source>
</evidence>
<dbReference type="EnsemblPlants" id="KQL26224">
    <property type="protein sequence ID" value="KQL26224"/>
    <property type="gene ID" value="SETIT_031729mg"/>
</dbReference>